<keyword evidence="7" id="KW-0406">Ion transport</keyword>
<feature type="transmembrane region" description="Helical" evidence="9">
    <location>
        <begin position="481"/>
        <end position="501"/>
    </location>
</feature>
<dbReference type="GO" id="GO:0006820">
    <property type="term" value="P:monoatomic anion transport"/>
    <property type="evidence" value="ECO:0007669"/>
    <property type="project" value="InterPro"/>
</dbReference>
<evidence type="ECO:0000313" key="17">
    <source>
        <dbReference type="EMBL" id="CAF4368055.1"/>
    </source>
</evidence>
<comment type="caution">
    <text evidence="17">The sequence shown here is derived from an EMBL/GenBank/DDBJ whole genome shotgun (WGS) entry which is preliminary data.</text>
</comment>
<feature type="transmembrane region" description="Helical" evidence="9">
    <location>
        <begin position="616"/>
        <end position="637"/>
    </location>
</feature>
<proteinExistence type="inferred from homology"/>
<dbReference type="EMBL" id="CAJOBQ010000497">
    <property type="protein sequence ID" value="CAF4368055.1"/>
    <property type="molecule type" value="Genomic_DNA"/>
</dbReference>
<evidence type="ECO:0000256" key="6">
    <source>
        <dbReference type="ARBA" id="ARBA00022989"/>
    </source>
</evidence>
<dbReference type="Proteomes" id="UP000663862">
    <property type="component" value="Unassembled WGS sequence"/>
</dbReference>
<dbReference type="InterPro" id="IPR011531">
    <property type="entry name" value="HCO3_transpt-like_TM_dom"/>
</dbReference>
<comment type="subcellular location">
    <subcellularLocation>
        <location evidence="1">Cell membrane</location>
        <topology evidence="1">Multi-pass membrane protein</topology>
    </subcellularLocation>
</comment>
<keyword evidence="8 9" id="KW-0472">Membrane</keyword>
<dbReference type="Pfam" id="PF00955">
    <property type="entry name" value="HCO3_cotransp"/>
    <property type="match status" value="1"/>
</dbReference>
<dbReference type="Proteomes" id="UP000663869">
    <property type="component" value="Unassembled WGS sequence"/>
</dbReference>
<gene>
    <name evidence="14" type="ORF">FME351_LOCUS20771</name>
    <name evidence="12" type="ORF">GRG538_LOCUS3711</name>
    <name evidence="16" type="ORF">HFQ381_LOCUS8036</name>
    <name evidence="15" type="ORF">KIK155_LOCUS30236</name>
    <name evidence="13" type="ORF">LUA448_LOCUS15170</name>
    <name evidence="11" type="ORF">TIS948_LOCUS722</name>
    <name evidence="18" type="ORF">TOA249_LOCUS9090</name>
    <name evidence="17" type="ORF">TSG867_LOCUS10684</name>
</gene>
<evidence type="ECO:0000256" key="1">
    <source>
        <dbReference type="ARBA" id="ARBA00004651"/>
    </source>
</evidence>
<evidence type="ECO:0000256" key="2">
    <source>
        <dbReference type="ARBA" id="ARBA00010993"/>
    </source>
</evidence>
<keyword evidence="5 9" id="KW-0812">Transmembrane</keyword>
<dbReference type="PRINTS" id="PR01231">
    <property type="entry name" value="HCO3TRNSPORT"/>
</dbReference>
<dbReference type="Proteomes" id="UP000663865">
    <property type="component" value="Unassembled WGS sequence"/>
</dbReference>
<dbReference type="Gene3D" id="3.40.930.10">
    <property type="entry name" value="Mannitol-specific EII, Chain A"/>
    <property type="match status" value="1"/>
</dbReference>
<evidence type="ECO:0000256" key="4">
    <source>
        <dbReference type="ARBA" id="ARBA00022475"/>
    </source>
</evidence>
<organism evidence="17 19">
    <name type="scientific">Rotaria socialis</name>
    <dbReference type="NCBI Taxonomy" id="392032"/>
    <lineage>
        <taxon>Eukaryota</taxon>
        <taxon>Metazoa</taxon>
        <taxon>Spiralia</taxon>
        <taxon>Gnathifera</taxon>
        <taxon>Rotifera</taxon>
        <taxon>Eurotatoria</taxon>
        <taxon>Bdelloidea</taxon>
        <taxon>Philodinida</taxon>
        <taxon>Philodinidae</taxon>
        <taxon>Rotaria</taxon>
    </lineage>
</organism>
<dbReference type="EMBL" id="CAJNYV010005592">
    <property type="protein sequence ID" value="CAF3760459.1"/>
    <property type="molecule type" value="Genomic_DNA"/>
</dbReference>
<dbReference type="InterPro" id="IPR016152">
    <property type="entry name" value="PTrfase/Anion_transptr"/>
</dbReference>
<reference evidence="17" key="1">
    <citation type="submission" date="2021-02" db="EMBL/GenBank/DDBJ databases">
        <authorList>
            <person name="Nowell W R."/>
        </authorList>
    </citation>
    <scope>NUCLEOTIDE SEQUENCE</scope>
</reference>
<evidence type="ECO:0000256" key="8">
    <source>
        <dbReference type="ARBA" id="ARBA00023136"/>
    </source>
</evidence>
<dbReference type="PANTHER" id="PTHR11453">
    <property type="entry name" value="ANION EXCHANGE PROTEIN"/>
    <property type="match status" value="1"/>
</dbReference>
<dbReference type="AlphaFoldDB" id="A0A820M474"/>
<dbReference type="GO" id="GO:0016323">
    <property type="term" value="C:basolateral plasma membrane"/>
    <property type="evidence" value="ECO:0007669"/>
    <property type="project" value="TreeGrafter"/>
</dbReference>
<dbReference type="EMBL" id="CAJNYU010002677">
    <property type="protein sequence ID" value="CAF3577415.1"/>
    <property type="molecule type" value="Genomic_DNA"/>
</dbReference>
<keyword evidence="4" id="KW-1003">Cell membrane</keyword>
<dbReference type="Proteomes" id="UP000663833">
    <property type="component" value="Unassembled WGS sequence"/>
</dbReference>
<name>A0A820M474_9BILA</name>
<dbReference type="Gene3D" id="1.10.287.570">
    <property type="entry name" value="Helical hairpin bin"/>
    <property type="match status" value="1"/>
</dbReference>
<dbReference type="EMBL" id="CAJNYT010000136">
    <property type="protein sequence ID" value="CAF3332211.1"/>
    <property type="molecule type" value="Genomic_DNA"/>
</dbReference>
<feature type="transmembrane region" description="Helical" evidence="9">
    <location>
        <begin position="437"/>
        <end position="461"/>
    </location>
</feature>
<dbReference type="Proteomes" id="UP000663872">
    <property type="component" value="Unassembled WGS sequence"/>
</dbReference>
<dbReference type="EMBL" id="CAJNXB010000019">
    <property type="protein sequence ID" value="CAF2986132.1"/>
    <property type="molecule type" value="Genomic_DNA"/>
</dbReference>
<dbReference type="Proteomes" id="UP000663838">
    <property type="component" value="Unassembled WGS sequence"/>
</dbReference>
<feature type="transmembrane region" description="Helical" evidence="9">
    <location>
        <begin position="858"/>
        <end position="875"/>
    </location>
</feature>
<evidence type="ECO:0000259" key="10">
    <source>
        <dbReference type="Pfam" id="PF00955"/>
    </source>
</evidence>
<keyword evidence="6 9" id="KW-1133">Transmembrane helix</keyword>
<feature type="transmembrane region" description="Helical" evidence="9">
    <location>
        <begin position="698"/>
        <end position="721"/>
    </location>
</feature>
<dbReference type="PANTHER" id="PTHR11453:SF127">
    <property type="entry name" value="SOLUTE CARRIER FAMILY 4 MEMBER 11"/>
    <property type="match status" value="1"/>
</dbReference>
<evidence type="ECO:0000256" key="9">
    <source>
        <dbReference type="SAM" id="Phobius"/>
    </source>
</evidence>
<feature type="transmembrane region" description="Helical" evidence="9">
    <location>
        <begin position="396"/>
        <end position="417"/>
    </location>
</feature>
<evidence type="ECO:0000313" key="18">
    <source>
        <dbReference type="EMBL" id="CAF4578277.1"/>
    </source>
</evidence>
<evidence type="ECO:0000313" key="15">
    <source>
        <dbReference type="EMBL" id="CAF3760459.1"/>
    </source>
</evidence>
<dbReference type="GO" id="GO:0005452">
    <property type="term" value="F:solute:inorganic anion antiporter activity"/>
    <property type="evidence" value="ECO:0007669"/>
    <property type="project" value="InterPro"/>
</dbReference>
<dbReference type="GO" id="GO:0050801">
    <property type="term" value="P:monoatomic ion homeostasis"/>
    <property type="evidence" value="ECO:0007669"/>
    <property type="project" value="TreeGrafter"/>
</dbReference>
<dbReference type="OrthoDB" id="1735926at2759"/>
<evidence type="ECO:0000313" key="16">
    <source>
        <dbReference type="EMBL" id="CAF4210790.1"/>
    </source>
</evidence>
<accession>A0A820M474</accession>
<dbReference type="SUPFAM" id="SSF55804">
    <property type="entry name" value="Phoshotransferase/anion transport protein"/>
    <property type="match status" value="1"/>
</dbReference>
<evidence type="ECO:0000313" key="11">
    <source>
        <dbReference type="EMBL" id="CAF2986132.1"/>
    </source>
</evidence>
<keyword evidence="3" id="KW-0813">Transport</keyword>
<dbReference type="Proteomes" id="UP000663851">
    <property type="component" value="Unassembled WGS sequence"/>
</dbReference>
<feature type="domain" description="Bicarbonate transporter-like transmembrane" evidence="10">
    <location>
        <begin position="368"/>
        <end position="889"/>
    </location>
</feature>
<evidence type="ECO:0000313" key="13">
    <source>
        <dbReference type="EMBL" id="CAF3374431.1"/>
    </source>
</evidence>
<evidence type="ECO:0000313" key="12">
    <source>
        <dbReference type="EMBL" id="CAF3332211.1"/>
    </source>
</evidence>
<dbReference type="EMBL" id="CAJNYD010001873">
    <property type="protein sequence ID" value="CAF3374431.1"/>
    <property type="molecule type" value="Genomic_DNA"/>
</dbReference>
<evidence type="ECO:0000256" key="7">
    <source>
        <dbReference type="ARBA" id="ARBA00023065"/>
    </source>
</evidence>
<dbReference type="Proteomes" id="UP000663825">
    <property type="component" value="Unassembled WGS sequence"/>
</dbReference>
<sequence length="891" mass="100545">MYDSQPLSVVEMANTNTIFLETTPTSTSSRATSEHFPIPKQDIRTASMHQTDSSLYRNPAGNSLRRFSFRRKPTRDSISTHISTWNFSDENHEWQLLREDGAQIQLVYNKSEHIPLKDFAAEIRGGKDIKEFILSALVLLDVQDTSIGDLLEIILRRIKQTNLPHNVGATISPSLSVSSATTAMISNTVSSIASGHRENLNIEEIKQAIFVNDRVRILAKTVQATTATETNWTYDQSWLAIMCTSPSILKRHVAIARLKNPCNLGRNCQEARFIVFVLSPMREKGTKNFLETGRTFATIFADIELRAKLLKAATQQEFISIIDKHTDHLMEQQTAVTRTSLPDPFDDINNAAEASKDKIYYFPMPSDICMDLSRRLPHYLSDYYDIFQTHRGPQKVLSTAVFLYFACLLPSIAFGVLNSQATNNQISVPKAVASQCLGGIFFSIFAGQPLIVVMTTAPLTLYVKVIYTLCGWYGLDFRDTYALVGLWNSFFLIIYSIFGVSKIMKWSTRSTEEIFALFVSIAFLVDASRHVYKNFTLTYSTTSCAQYDEYWEKYDTNKSSAIASASELLHSRCSRDSSLLYLLLALGTVWLGTFLYKFKQTPYLTSAKRELLTDYALPVSVIIMSLIGSIFFSEIHLPSFTVNAEQLFAVVRFKSVNIKQIIGTGILGFSLSLLMFLDQNIAGAIVNSPANKLKKGKAFHVDLFVIAILNGLLSLFGLTWMHGALPLSPLHVKALADTEERVEQGHIQSVIVKVRETRLTALISHIFIGMTLLMRHVLKGIPMPVLDGLFLYLALTSLDGNQFFERVTLFFTEQAAYPPNHYIRQVPQRKIHLFTFLQLIQLSILCILGFSPILYTKLILPIWLVAMVGFRYRILPKIIATKYLRALDQRL</sequence>
<protein>
    <recommendedName>
        <fullName evidence="10">Bicarbonate transporter-like transmembrane domain-containing protein</fullName>
    </recommendedName>
</protein>
<dbReference type="InterPro" id="IPR003020">
    <property type="entry name" value="HCO3_transpt_euk"/>
</dbReference>
<dbReference type="EMBL" id="CAJOBO010000395">
    <property type="protein sequence ID" value="CAF4210790.1"/>
    <property type="molecule type" value="Genomic_DNA"/>
</dbReference>
<evidence type="ECO:0000256" key="3">
    <source>
        <dbReference type="ARBA" id="ARBA00022448"/>
    </source>
</evidence>
<evidence type="ECO:0000313" key="19">
    <source>
        <dbReference type="Proteomes" id="UP000663862"/>
    </source>
</evidence>
<dbReference type="EMBL" id="CAJOBS010000444">
    <property type="protein sequence ID" value="CAF4578277.1"/>
    <property type="molecule type" value="Genomic_DNA"/>
</dbReference>
<evidence type="ECO:0000256" key="5">
    <source>
        <dbReference type="ARBA" id="ARBA00022692"/>
    </source>
</evidence>
<feature type="transmembrane region" description="Helical" evidence="9">
    <location>
        <begin position="831"/>
        <end position="852"/>
    </location>
</feature>
<dbReference type="FunFam" id="1.10.287.570:FF:000002">
    <property type="entry name" value="Solute carrier family 4 member 11"/>
    <property type="match status" value="1"/>
</dbReference>
<comment type="similarity">
    <text evidence="2">Belongs to the anion exchanger (TC 2.A.31) family.</text>
</comment>
<feature type="transmembrane region" description="Helical" evidence="9">
    <location>
        <begin position="578"/>
        <end position="596"/>
    </location>
</feature>
<evidence type="ECO:0000313" key="14">
    <source>
        <dbReference type="EMBL" id="CAF3577415.1"/>
    </source>
</evidence>
<feature type="transmembrane region" description="Helical" evidence="9">
    <location>
        <begin position="657"/>
        <end position="677"/>
    </location>
</feature>